<name>A0ACD5HFF4_9PROT</name>
<evidence type="ECO:0000313" key="2">
    <source>
        <dbReference type="Proteomes" id="UP001195965"/>
    </source>
</evidence>
<gene>
    <name evidence="1" type="ORF">HHS34_009215</name>
</gene>
<protein>
    <submittedName>
        <fullName evidence="1">Uncharacterized protein</fullName>
    </submittedName>
</protein>
<proteinExistence type="predicted"/>
<dbReference type="Proteomes" id="UP001195965">
    <property type="component" value="Chromosome"/>
</dbReference>
<organism evidence="1 2">
    <name type="scientific">Acidithiobacillus montserratensis</name>
    <dbReference type="NCBI Taxonomy" id="2729135"/>
    <lineage>
        <taxon>Bacteria</taxon>
        <taxon>Pseudomonadati</taxon>
        <taxon>Pseudomonadota</taxon>
        <taxon>Acidithiobacillia</taxon>
        <taxon>Acidithiobacillales</taxon>
        <taxon>Acidithiobacillaceae</taxon>
        <taxon>Acidithiobacillus</taxon>
    </lineage>
</organism>
<dbReference type="EMBL" id="CP127526">
    <property type="protein sequence ID" value="XRI72623.1"/>
    <property type="molecule type" value="Genomic_DNA"/>
</dbReference>
<evidence type="ECO:0000313" key="1">
    <source>
        <dbReference type="EMBL" id="XRI72623.1"/>
    </source>
</evidence>
<sequence>MSSITPDNHLHSPENIQEHLRLQGIGDPIVREAFAVVAKANSLPIERVESLFFSRDQVVADMVRALIQMRYPDRFENIGYCAICQKFFMQEKPHLPSH</sequence>
<accession>A0ACD5HFF4</accession>
<reference evidence="1 2" key="1">
    <citation type="journal article" date="2021" name="ISME J.">
        <title>Genomic evolution of the class Acidithiobacillia: deep-branching Proteobacteria living in extreme acidic conditions.</title>
        <authorList>
            <person name="Moya-Beltran A."/>
            <person name="Beard S."/>
            <person name="Rojas-Villalobos C."/>
            <person name="Issotta F."/>
            <person name="Gallardo Y."/>
            <person name="Ulloa R."/>
            <person name="Giaveno A."/>
            <person name="Degli Esposti M."/>
            <person name="Johnson D.B."/>
            <person name="Quatrini R."/>
        </authorList>
    </citation>
    <scope>NUCLEOTIDE SEQUENCE [LARGE SCALE GENOMIC DNA]</scope>
    <source>
        <strain evidence="1 2">GG1-14</strain>
    </source>
</reference>
<keyword evidence="2" id="KW-1185">Reference proteome</keyword>